<keyword evidence="2" id="KW-0963">Cytoplasm</keyword>
<proteinExistence type="inferred from homology"/>
<dbReference type="PANTHER" id="PTHR12598:SF0">
    <property type="entry name" value="COPPER HOMEOSTASIS PROTEIN CUTC HOMOLOG"/>
    <property type="match status" value="1"/>
</dbReference>
<comment type="similarity">
    <text evidence="1 2">Belongs to the CutC family.</text>
</comment>
<gene>
    <name evidence="2" type="primary">cutC</name>
    <name evidence="3" type="ORF">WMO62_07715</name>
</gene>
<evidence type="ECO:0000313" key="4">
    <source>
        <dbReference type="Proteomes" id="UP001470288"/>
    </source>
</evidence>
<protein>
    <recommendedName>
        <fullName evidence="2">PF03932 family protein CutC</fullName>
    </recommendedName>
</protein>
<dbReference type="Proteomes" id="UP001470288">
    <property type="component" value="Unassembled WGS sequence"/>
</dbReference>
<accession>A0ABV1I188</accession>
<dbReference type="HAMAP" id="MF_00795">
    <property type="entry name" value="CutC"/>
    <property type="match status" value="1"/>
</dbReference>
<keyword evidence="4" id="KW-1185">Reference proteome</keyword>
<evidence type="ECO:0000313" key="3">
    <source>
        <dbReference type="EMBL" id="MEQ2578726.1"/>
    </source>
</evidence>
<comment type="caution">
    <text evidence="2">Once thought to be involved in copper homeostasis, experiments in E.coli have shown this is not the case.</text>
</comment>
<dbReference type="EMBL" id="JBBMFC010000011">
    <property type="protein sequence ID" value="MEQ2578726.1"/>
    <property type="molecule type" value="Genomic_DNA"/>
</dbReference>
<dbReference type="InterPro" id="IPR036822">
    <property type="entry name" value="CutC-like_dom_sf"/>
</dbReference>
<evidence type="ECO:0000256" key="1">
    <source>
        <dbReference type="ARBA" id="ARBA00007768"/>
    </source>
</evidence>
<name>A0ABV1I188_9FIRM</name>
<evidence type="ECO:0000256" key="2">
    <source>
        <dbReference type="HAMAP-Rule" id="MF_00795"/>
    </source>
</evidence>
<sequence length="248" mass="27048">MQKITFEVCAGSYQDCLAAEKGGADRVELNSALSVGGLTPSLISLMRAKKETSLKIVCMVRPRAGGFCYDETEAQLMLEEAELLLEHGADGIAFGFLKADRTVDAEKTKKMVELIHVKGGEAVFHRAFDVTPEPEKAIETMIDCGVDRLLTSGQQAKASEGVTLLAELQNKYGDKIELLAGSGVNAGNVRELMEKTGIRQIHSSCKSYRMDSTTETGSVSYAYLSDPHRMDYEFVDVELVKALAAQIR</sequence>
<dbReference type="SUPFAM" id="SSF110395">
    <property type="entry name" value="CutC-like"/>
    <property type="match status" value="1"/>
</dbReference>
<dbReference type="RefSeq" id="WP_349144305.1">
    <property type="nucleotide sequence ID" value="NZ_JBBMFC010000011.1"/>
</dbReference>
<reference evidence="3 4" key="1">
    <citation type="submission" date="2024-03" db="EMBL/GenBank/DDBJ databases">
        <title>Human intestinal bacterial collection.</title>
        <authorList>
            <person name="Pauvert C."/>
            <person name="Hitch T.C.A."/>
            <person name="Clavel T."/>
        </authorList>
    </citation>
    <scope>NUCLEOTIDE SEQUENCE [LARGE SCALE GENOMIC DNA]</scope>
    <source>
        <strain evidence="3 4">CLA-AA-H78B</strain>
    </source>
</reference>
<dbReference type="Pfam" id="PF03932">
    <property type="entry name" value="CutC"/>
    <property type="match status" value="1"/>
</dbReference>
<organism evidence="3 4">
    <name type="scientific">Hominiventricola aquisgranensis</name>
    <dbReference type="NCBI Taxonomy" id="3133164"/>
    <lineage>
        <taxon>Bacteria</taxon>
        <taxon>Bacillati</taxon>
        <taxon>Bacillota</taxon>
        <taxon>Clostridia</taxon>
        <taxon>Lachnospirales</taxon>
        <taxon>Lachnospiraceae</taxon>
        <taxon>Hominiventricola</taxon>
    </lineage>
</organism>
<comment type="subcellular location">
    <subcellularLocation>
        <location evidence="2">Cytoplasm</location>
    </subcellularLocation>
</comment>
<dbReference type="InterPro" id="IPR005627">
    <property type="entry name" value="CutC-like"/>
</dbReference>
<comment type="caution">
    <text evidence="3">The sequence shown here is derived from an EMBL/GenBank/DDBJ whole genome shotgun (WGS) entry which is preliminary data.</text>
</comment>
<dbReference type="PANTHER" id="PTHR12598">
    <property type="entry name" value="COPPER HOMEOSTASIS PROTEIN CUTC"/>
    <property type="match status" value="1"/>
</dbReference>
<dbReference type="Gene3D" id="3.20.20.380">
    <property type="entry name" value="Copper homeostasis (CutC) domain"/>
    <property type="match status" value="1"/>
</dbReference>